<dbReference type="Gene3D" id="3.40.50.10400">
    <property type="entry name" value="Hypothetical protein PA1492"/>
    <property type="match status" value="1"/>
</dbReference>
<proteinExistence type="predicted"/>
<dbReference type="Proteomes" id="UP000177091">
    <property type="component" value="Unassembled WGS sequence"/>
</dbReference>
<dbReference type="EMBL" id="MGFK01000015">
    <property type="protein sequence ID" value="OGM04383.1"/>
    <property type="molecule type" value="Genomic_DNA"/>
</dbReference>
<protein>
    <submittedName>
        <fullName evidence="1">Uncharacterized protein</fullName>
    </submittedName>
</protein>
<evidence type="ECO:0000313" key="2">
    <source>
        <dbReference type="Proteomes" id="UP000177091"/>
    </source>
</evidence>
<comment type="caution">
    <text evidence="1">The sequence shown here is derived from an EMBL/GenBank/DDBJ whole genome shotgun (WGS) entry which is preliminary data.</text>
</comment>
<organism evidence="1 2">
    <name type="scientific">Candidatus Woesebacteria bacterium GWA1_42_12</name>
    <dbReference type="NCBI Taxonomy" id="1802472"/>
    <lineage>
        <taxon>Bacteria</taxon>
        <taxon>Candidatus Woeseibacteriota</taxon>
    </lineage>
</organism>
<gene>
    <name evidence="1" type="ORF">A2112_00165</name>
</gene>
<sequence length="154" mass="17947">MHEQVRVAVKESGTLDEVRDNILNLLKHMVDAEGVTQIGYVSAIITSDGPDKIPQNLERLQRYTEHVRKTQSYPVFSATDVFTDELFERLFAAGFKNEDWTVFWREVLGEAYVTDMFMTPRWEESKGASDEYQIAKRTGKTLHYFNYQIDSIER</sequence>
<reference evidence="1 2" key="1">
    <citation type="journal article" date="2016" name="Nat. Commun.">
        <title>Thousands of microbial genomes shed light on interconnected biogeochemical processes in an aquifer system.</title>
        <authorList>
            <person name="Anantharaman K."/>
            <person name="Brown C.T."/>
            <person name="Hug L.A."/>
            <person name="Sharon I."/>
            <person name="Castelle C.J."/>
            <person name="Probst A.J."/>
            <person name="Thomas B.C."/>
            <person name="Singh A."/>
            <person name="Wilkins M.J."/>
            <person name="Karaoz U."/>
            <person name="Brodie E.L."/>
            <person name="Williams K.H."/>
            <person name="Hubbard S.S."/>
            <person name="Banfield J.F."/>
        </authorList>
    </citation>
    <scope>NUCLEOTIDE SEQUENCE [LARGE SCALE GENOMIC DNA]</scope>
</reference>
<evidence type="ECO:0000313" key="1">
    <source>
        <dbReference type="EMBL" id="OGM04383.1"/>
    </source>
</evidence>
<dbReference type="AlphaFoldDB" id="A0A1F7WNF8"/>
<name>A0A1F7WNF8_9BACT</name>
<accession>A0A1F7WNF8</accession>